<evidence type="ECO:0000256" key="1">
    <source>
        <dbReference type="SAM" id="SignalP"/>
    </source>
</evidence>
<evidence type="ECO:0000313" key="4">
    <source>
        <dbReference type="Proteomes" id="UP000757604"/>
    </source>
</evidence>
<feature type="chain" id="PRO_5045168293" description="Tip attachment protein J domain-containing protein" evidence="1">
    <location>
        <begin position="24"/>
        <end position="1072"/>
    </location>
</feature>
<reference evidence="3 4" key="1">
    <citation type="journal article" date="2021" name="MBio">
        <title>Poor Competitiveness of Bradyrhizobium in Pigeon Pea Root Colonization in Indian Soils.</title>
        <authorList>
            <person name="Chalasani D."/>
            <person name="Basu A."/>
            <person name="Pullabhotla S.V.S.R.N."/>
            <person name="Jorrin B."/>
            <person name="Neal A.L."/>
            <person name="Poole P.S."/>
            <person name="Podile A.R."/>
            <person name="Tkacz A."/>
        </authorList>
    </citation>
    <scope>NUCLEOTIDE SEQUENCE [LARGE SCALE GENOMIC DNA]</scope>
    <source>
        <strain evidence="3 4">HU44</strain>
    </source>
</reference>
<dbReference type="EMBL" id="JAEUAO010000001">
    <property type="protein sequence ID" value="MBW9062368.1"/>
    <property type="molecule type" value="Genomic_DNA"/>
</dbReference>
<protein>
    <recommendedName>
        <fullName evidence="2">Tip attachment protein J domain-containing protein</fullName>
    </recommendedName>
</protein>
<evidence type="ECO:0000259" key="2">
    <source>
        <dbReference type="Pfam" id="PF13550"/>
    </source>
</evidence>
<gene>
    <name evidence="3" type="ORF">JNB71_03455</name>
</gene>
<accession>A0ABS7H7X6</accession>
<dbReference type="Pfam" id="PF13550">
    <property type="entry name" value="Phage-tail_3"/>
    <property type="match status" value="1"/>
</dbReference>
<feature type="signal peptide" evidence="1">
    <location>
        <begin position="1"/>
        <end position="23"/>
    </location>
</feature>
<name>A0ABS7H7X6_9HYPH</name>
<evidence type="ECO:0000313" key="3">
    <source>
        <dbReference type="EMBL" id="MBW9062368.1"/>
    </source>
</evidence>
<keyword evidence="4" id="KW-1185">Reference proteome</keyword>
<organism evidence="3 4">
    <name type="scientific">Rhizobium herbae</name>
    <dbReference type="NCBI Taxonomy" id="508661"/>
    <lineage>
        <taxon>Bacteria</taxon>
        <taxon>Pseudomonadati</taxon>
        <taxon>Pseudomonadota</taxon>
        <taxon>Alphaproteobacteria</taxon>
        <taxon>Hyphomicrobiales</taxon>
        <taxon>Rhizobiaceae</taxon>
        <taxon>Rhizobium/Agrobacterium group</taxon>
        <taxon>Rhizobium</taxon>
    </lineage>
</organism>
<proteinExistence type="predicted"/>
<feature type="domain" description="Tip attachment protein J" evidence="2">
    <location>
        <begin position="333"/>
        <end position="510"/>
    </location>
</feature>
<dbReference type="InterPro" id="IPR032876">
    <property type="entry name" value="J_dom"/>
</dbReference>
<dbReference type="RefSeq" id="WP_220370425.1">
    <property type="nucleotide sequence ID" value="NZ_JAEUAO010000001.1"/>
</dbReference>
<comment type="caution">
    <text evidence="3">The sequence shown here is derived from an EMBL/GenBank/DDBJ whole genome shotgun (WGS) entry which is preliminary data.</text>
</comment>
<dbReference type="Proteomes" id="UP000757604">
    <property type="component" value="Unassembled WGS sequence"/>
</dbReference>
<keyword evidence="1" id="KW-0732">Signal</keyword>
<sequence>MKLFVLFLNVAWWVLASAEPAHAGPVIAAIGAIIAKGGILGFLVKTALSAALSFASSLIQKALQKKQKQAPQGVKLDVELGDDLPVSTVIGRYATAGKRKYIGTFGELENTPNAFLADVIEVGNIPCGDITTLGLWIGDQKCTILLDKVNAVRGYPIKEFLKDPDNENSDPFAWIKFKDGTQTVADPYLVAMFGDDEDRPWTEDMIGRGCPYAIMTYRFNQKYFGNGVPACIFEPGPPKLYDIRKDSTNGGSGSHRWNNPSTWEPSYNLAVMIYNVIRGMYYGDEWFFGGQNLHASRLPASSWIAAAQEAARLIEVTGQPSEPQFRGGYEITGDMEPLDVIDDLRAGCNGRLAEVGGSFKLQLGAFGAATFFFTDADIIVTKGQSFQPFPGLDETFNAIEATFPDPAEKWASKDAPRLGAKTLIDPATGKTLFEIDGNRELPVSGLQFTAVPYKRQVQRLMRAMIKEERRFRTHQFYLPPDAWVLEPNDVVAWSSERNGYTNKKFLVLAIEGEMTMNQLVTIREIDPTDYDWSSDFELPTSEGWVGRIYAPIQPMQGWSVSATTINDSTGLARRPAIRVSCAANLDNVRNVLVFVRNKATGDVVFSSEATPYDAPYAWTLSGNWCLPATEYEVAGKLVPLRWRETALSAWLSVTTPDVRFSVADLHLLEVTEAVKADIVQLSEWIWQDNNIRQLIDDSKALARSIAEQDLANFADKQQLRREIATTTGEFASYIEQITVASSTTAALASQVTQLTAGLAGKADVSTLNSTVAQVSAQGDLITAHGASINAINASLNDKATVSALNALSGTVTSQGNTITAQGTSISSLSAQVGEATADARLRFEVVNTGISGYSKVGLQARFGTAEDYRTAGFYAYVPSDPGQLPRVVVNAGRFAVAAGDDELGSQIFAVDGSGVYIDTAYIRNISTSKITFEDGSVQTSALAQGAATKLFDVASIDNVTMTTVFQGVADTNVSKTVNDGIVINADIIARATTLVGGKASLLIELREDNVMIKESTLEFNALGASQTATFYHMRTAGAGVFNYKIVVKKSAAGEDFFIGRRTIAPVVYKKAN</sequence>